<dbReference type="Pfam" id="PF22703">
    <property type="entry name" value="Cdc6_lid"/>
    <property type="match status" value="1"/>
</dbReference>
<dbReference type="InterPro" id="IPR055237">
    <property type="entry name" value="Cdc6_lid"/>
</dbReference>
<dbReference type="InterPro" id="IPR050311">
    <property type="entry name" value="ORC1/CDC6"/>
</dbReference>
<dbReference type="PANTHER" id="PTHR10763:SF26">
    <property type="entry name" value="CELL DIVISION CONTROL PROTEIN 6 HOMOLOG"/>
    <property type="match status" value="1"/>
</dbReference>
<proteinExistence type="inferred from homology"/>
<comment type="function">
    <text evidence="5">Involved in regulation of DNA replication.</text>
</comment>
<keyword evidence="4 5" id="KW-0067">ATP-binding</keyword>
<dbReference type="CDD" id="cd08768">
    <property type="entry name" value="Cdc6_C"/>
    <property type="match status" value="1"/>
</dbReference>
<dbReference type="AlphaFoldDB" id="A0A7J3VT83"/>
<dbReference type="SUPFAM" id="SSF46785">
    <property type="entry name" value="Winged helix' DNA-binding domain"/>
    <property type="match status" value="1"/>
</dbReference>
<name>A0A7J3VT83_CALS0</name>
<dbReference type="InterPro" id="IPR003593">
    <property type="entry name" value="AAA+_ATPase"/>
</dbReference>
<evidence type="ECO:0000259" key="6">
    <source>
        <dbReference type="SMART" id="SM00382"/>
    </source>
</evidence>
<dbReference type="GO" id="GO:0016887">
    <property type="term" value="F:ATP hydrolysis activity"/>
    <property type="evidence" value="ECO:0007669"/>
    <property type="project" value="InterPro"/>
</dbReference>
<dbReference type="SMART" id="SM00382">
    <property type="entry name" value="AAA"/>
    <property type="match status" value="1"/>
</dbReference>
<dbReference type="NCBIfam" id="TIGR02928">
    <property type="entry name" value="orc1/cdc6 family replication initiation protein"/>
    <property type="match status" value="1"/>
</dbReference>
<dbReference type="SUPFAM" id="SSF52540">
    <property type="entry name" value="P-loop containing nucleoside triphosphate hydrolases"/>
    <property type="match status" value="1"/>
</dbReference>
<evidence type="ECO:0000256" key="1">
    <source>
        <dbReference type="ARBA" id="ARBA00006184"/>
    </source>
</evidence>
<organism evidence="8">
    <name type="scientific">Caldiarchaeum subterraneum</name>
    <dbReference type="NCBI Taxonomy" id="311458"/>
    <lineage>
        <taxon>Archaea</taxon>
        <taxon>Nitrososphaerota</taxon>
        <taxon>Candidatus Caldarchaeales</taxon>
        <taxon>Candidatus Caldarchaeaceae</taxon>
        <taxon>Candidatus Caldarchaeum</taxon>
    </lineage>
</organism>
<keyword evidence="2 5" id="KW-0235">DNA replication</keyword>
<feature type="domain" description="AAA+ ATPase" evidence="6">
    <location>
        <begin position="80"/>
        <end position="235"/>
    </location>
</feature>
<dbReference type="Pfam" id="PF09079">
    <property type="entry name" value="WHD_Cdc6"/>
    <property type="match status" value="1"/>
</dbReference>
<evidence type="ECO:0000256" key="2">
    <source>
        <dbReference type="ARBA" id="ARBA00022705"/>
    </source>
</evidence>
<evidence type="ECO:0000256" key="3">
    <source>
        <dbReference type="ARBA" id="ARBA00022741"/>
    </source>
</evidence>
<dbReference type="InterPro" id="IPR027417">
    <property type="entry name" value="P-loop_NTPase"/>
</dbReference>
<protein>
    <recommendedName>
        <fullName evidence="5">ORC1-type DNA replication protein</fullName>
    </recommendedName>
</protein>
<evidence type="ECO:0000313" key="8">
    <source>
        <dbReference type="EMBL" id="HHM44280.1"/>
    </source>
</evidence>
<keyword evidence="3 5" id="KW-0547">Nucleotide-binding</keyword>
<dbReference type="InterPro" id="IPR036388">
    <property type="entry name" value="WH-like_DNA-bd_sf"/>
</dbReference>
<feature type="binding site" evidence="5">
    <location>
        <position position="246"/>
    </location>
    <ligand>
        <name>ATP</name>
        <dbReference type="ChEBI" id="CHEBI:30616"/>
    </ligand>
</feature>
<feature type="binding site" evidence="5">
    <location>
        <begin position="92"/>
        <end position="96"/>
    </location>
    <ligand>
        <name>ATP</name>
        <dbReference type="ChEBI" id="CHEBI:30616"/>
    </ligand>
</feature>
<dbReference type="InterPro" id="IPR014277">
    <property type="entry name" value="Orc1/Cdc6_arc"/>
</dbReference>
<accession>A0A7J3VT83</accession>
<dbReference type="EMBL" id="DRXH01000109">
    <property type="protein sequence ID" value="HHM44280.1"/>
    <property type="molecule type" value="Genomic_DNA"/>
</dbReference>
<evidence type="ECO:0000259" key="7">
    <source>
        <dbReference type="SMART" id="SM01074"/>
    </source>
</evidence>
<dbReference type="GO" id="GO:0005524">
    <property type="term" value="F:ATP binding"/>
    <property type="evidence" value="ECO:0007669"/>
    <property type="project" value="UniProtKB-UniRule"/>
</dbReference>
<dbReference type="HAMAP" id="MF_01407">
    <property type="entry name" value="ORC1_type_DNA_replic_protein"/>
    <property type="match status" value="1"/>
</dbReference>
<sequence length="424" mass="47063">MDERTKTFAKRNEYSIQMKLRGVDEDPLADILERYGRQVNPIIIEHRLLRSDYVPKSLPHRVNQIRAVGHVLAAVLRSAKPSNLFLYGKTGTGKTAVCRYVVNRLEAEVSERKAGTRFVYVNCRLAGTEYRVLADLCAAAGVSVPFTGLSKGELFRRFQTASAQLNYSFVVVLDEVDVLVKDFGDDLLYELTRSTTGPGWVSLVGISNDLMFKEQLDPRVLSSLSEEEIVFQPYTATELADILSERAEQALRPGSVGSDVIGLCAAMAAAEHGDARRALDLLRVSAEVAEREGAERVEEHHVRKAQMLIERGRVKEVVSSLPLHSRLVLLAIYLSSRKGLETTSGTVYGMYREFCGALGLEPLTDRRVSTLVSELDMLGIVACELVSYGRHGRTRKLKPTISFNEVAEILRNDEALALFLEGLS</sequence>
<dbReference type="SMART" id="SM01074">
    <property type="entry name" value="Cdc6_C"/>
    <property type="match status" value="1"/>
</dbReference>
<dbReference type="Pfam" id="PF13401">
    <property type="entry name" value="AAA_22"/>
    <property type="match status" value="1"/>
</dbReference>
<dbReference type="Gene3D" id="3.40.50.300">
    <property type="entry name" value="P-loop containing nucleotide triphosphate hydrolases"/>
    <property type="match status" value="1"/>
</dbReference>
<dbReference type="PANTHER" id="PTHR10763">
    <property type="entry name" value="CELL DIVISION CONTROL PROTEIN 6-RELATED"/>
    <property type="match status" value="1"/>
</dbReference>
<evidence type="ECO:0000256" key="5">
    <source>
        <dbReference type="HAMAP-Rule" id="MF_01407"/>
    </source>
</evidence>
<dbReference type="InterPro" id="IPR049945">
    <property type="entry name" value="AAA_22"/>
</dbReference>
<dbReference type="CDD" id="cd00009">
    <property type="entry name" value="AAA"/>
    <property type="match status" value="1"/>
</dbReference>
<comment type="caution">
    <text evidence="8">The sequence shown here is derived from an EMBL/GenBank/DDBJ whole genome shotgun (WGS) entry which is preliminary data.</text>
</comment>
<feature type="binding site" evidence="5">
    <location>
        <position position="234"/>
    </location>
    <ligand>
        <name>ATP</name>
        <dbReference type="ChEBI" id="CHEBI:30616"/>
    </ligand>
</feature>
<dbReference type="Gene3D" id="1.10.8.60">
    <property type="match status" value="1"/>
</dbReference>
<dbReference type="InterPro" id="IPR015163">
    <property type="entry name" value="Cdc6_C"/>
</dbReference>
<dbReference type="GO" id="GO:0006260">
    <property type="term" value="P:DNA replication"/>
    <property type="evidence" value="ECO:0007669"/>
    <property type="project" value="UniProtKB-UniRule"/>
</dbReference>
<feature type="domain" description="Cdc6 C-terminal" evidence="7">
    <location>
        <begin position="329"/>
        <end position="410"/>
    </location>
</feature>
<comment type="similarity">
    <text evidence="1 5">Belongs to the CDC6/cdc18 family.</text>
</comment>
<dbReference type="FunFam" id="1.10.8.60:FF:000073">
    <property type="entry name" value="ORC1-type DNA replication protein"/>
    <property type="match status" value="1"/>
</dbReference>
<dbReference type="InterPro" id="IPR036390">
    <property type="entry name" value="WH_DNA-bd_sf"/>
</dbReference>
<dbReference type="Gene3D" id="1.10.10.10">
    <property type="entry name" value="Winged helix-like DNA-binding domain superfamily/Winged helix DNA-binding domain"/>
    <property type="match status" value="1"/>
</dbReference>
<gene>
    <name evidence="8" type="ORF">ENM31_03155</name>
</gene>
<evidence type="ECO:0000256" key="4">
    <source>
        <dbReference type="ARBA" id="ARBA00022840"/>
    </source>
</evidence>
<reference evidence="8" key="1">
    <citation type="journal article" date="2020" name="mSystems">
        <title>Genome- and Community-Level Interaction Insights into Carbon Utilization and Element Cycling Functions of Hydrothermarchaeota in Hydrothermal Sediment.</title>
        <authorList>
            <person name="Zhou Z."/>
            <person name="Liu Y."/>
            <person name="Xu W."/>
            <person name="Pan J."/>
            <person name="Luo Z.H."/>
            <person name="Li M."/>
        </authorList>
    </citation>
    <scope>NUCLEOTIDE SEQUENCE [LARGE SCALE GENOMIC DNA]</scope>
    <source>
        <strain evidence="8">SpSt-1074</strain>
    </source>
</reference>